<evidence type="ECO:0000313" key="2">
    <source>
        <dbReference type="Proteomes" id="UP001056384"/>
    </source>
</evidence>
<accession>A0A9Q9APX6</accession>
<organism evidence="1 2">
    <name type="scientific">Septoria linicola</name>
    <dbReference type="NCBI Taxonomy" id="215465"/>
    <lineage>
        <taxon>Eukaryota</taxon>
        <taxon>Fungi</taxon>
        <taxon>Dikarya</taxon>
        <taxon>Ascomycota</taxon>
        <taxon>Pezizomycotina</taxon>
        <taxon>Dothideomycetes</taxon>
        <taxon>Dothideomycetidae</taxon>
        <taxon>Mycosphaerellales</taxon>
        <taxon>Mycosphaerellaceae</taxon>
        <taxon>Septoria</taxon>
    </lineage>
</organism>
<reference evidence="1" key="1">
    <citation type="submission" date="2022-06" db="EMBL/GenBank/DDBJ databases">
        <title>Complete genome sequences of two strains of the flax pathogen Septoria linicola.</title>
        <authorList>
            <person name="Lapalu N."/>
            <person name="Simon A."/>
            <person name="Demenou B."/>
            <person name="Paumier D."/>
            <person name="Guillot M.-P."/>
            <person name="Gout L."/>
            <person name="Valade R."/>
        </authorList>
    </citation>
    <scope>NUCLEOTIDE SEQUENCE</scope>
    <source>
        <strain evidence="1">SE15195</strain>
    </source>
</reference>
<dbReference type="AlphaFoldDB" id="A0A9Q9APX6"/>
<proteinExistence type="predicted"/>
<gene>
    <name evidence="1" type="ORF">Slin15195_G032360</name>
</gene>
<evidence type="ECO:0000313" key="1">
    <source>
        <dbReference type="EMBL" id="USW49917.1"/>
    </source>
</evidence>
<dbReference type="EMBL" id="CP099419">
    <property type="protein sequence ID" value="USW49917.1"/>
    <property type="molecule type" value="Genomic_DNA"/>
</dbReference>
<dbReference type="Proteomes" id="UP001056384">
    <property type="component" value="Chromosome 2"/>
</dbReference>
<keyword evidence="2" id="KW-1185">Reference proteome</keyword>
<sequence length="35" mass="3873">MAETRVLENAIPPHLQVERTIDAKTPPGFMPPFPA</sequence>
<name>A0A9Q9APX6_9PEZI</name>
<protein>
    <submittedName>
        <fullName evidence="1">Uncharacterized protein</fullName>
    </submittedName>
</protein>